<dbReference type="Proteomes" id="UP000650628">
    <property type="component" value="Unassembled WGS sequence"/>
</dbReference>
<keyword evidence="2" id="KW-1185">Reference proteome</keyword>
<evidence type="ECO:0000313" key="2">
    <source>
        <dbReference type="Proteomes" id="UP000650628"/>
    </source>
</evidence>
<dbReference type="AlphaFoldDB" id="A0A8J3TL77"/>
<gene>
    <name evidence="1" type="ORF">Pmi06nite_06190</name>
</gene>
<dbReference type="NCBIfam" id="NF047719">
    <property type="entry name" value="SCO6745_fam_HTH"/>
    <property type="match status" value="1"/>
</dbReference>
<dbReference type="EMBL" id="BOOO01000002">
    <property type="protein sequence ID" value="GII27177.1"/>
    <property type="molecule type" value="Genomic_DNA"/>
</dbReference>
<reference evidence="1 2" key="1">
    <citation type="submission" date="2021-01" db="EMBL/GenBank/DDBJ databases">
        <title>Whole genome shotgun sequence of Planotetraspora mira NBRC 15435.</title>
        <authorList>
            <person name="Komaki H."/>
            <person name="Tamura T."/>
        </authorList>
    </citation>
    <scope>NUCLEOTIDE SEQUENCE [LARGE SCALE GENOMIC DNA]</scope>
    <source>
        <strain evidence="1 2">NBRC 15435</strain>
    </source>
</reference>
<dbReference type="RefSeq" id="WP_239113552.1">
    <property type="nucleotide sequence ID" value="NZ_BOOO01000002.1"/>
</dbReference>
<evidence type="ECO:0000313" key="1">
    <source>
        <dbReference type="EMBL" id="GII27177.1"/>
    </source>
</evidence>
<protein>
    <submittedName>
        <fullName evidence="1">Uncharacterized protein</fullName>
    </submittedName>
</protein>
<sequence>MDPRGTVVATKAAIWALGGGFMMSREVKGLCDRLGLSSREMYFRGRCGVLGEVHADVVVAASIFFPADRVREWWEGGRKLPADEAADLYASACHAWGRRRLAGFEGAGRLAELLAAIADGSDVFCAPLFAGWRAVSRPTGEAELAAHLLHVLREHRGAQHTTAIVACGLSPLEATLIGAPEAGAWDPQSGNASVARFLEWPEPYGTPSPEAVERRARAEEITDDLVAPAFGVLDDAERAELADLLAAAVATAFAR</sequence>
<dbReference type="InterPro" id="IPR054058">
    <property type="entry name" value="HTH_67"/>
</dbReference>
<dbReference type="Pfam" id="PF21863">
    <property type="entry name" value="HTH_67"/>
    <property type="match status" value="1"/>
</dbReference>
<accession>A0A8J3TL77</accession>
<organism evidence="1 2">
    <name type="scientific">Planotetraspora mira</name>
    <dbReference type="NCBI Taxonomy" id="58121"/>
    <lineage>
        <taxon>Bacteria</taxon>
        <taxon>Bacillati</taxon>
        <taxon>Actinomycetota</taxon>
        <taxon>Actinomycetes</taxon>
        <taxon>Streptosporangiales</taxon>
        <taxon>Streptosporangiaceae</taxon>
        <taxon>Planotetraspora</taxon>
    </lineage>
</organism>
<proteinExistence type="predicted"/>
<comment type="caution">
    <text evidence="1">The sequence shown here is derived from an EMBL/GenBank/DDBJ whole genome shotgun (WGS) entry which is preliminary data.</text>
</comment>
<name>A0A8J3TL77_9ACTN</name>